<sequence>MMPPKTVPTKKVSDSESDSYEELSKIVPVPRTRCGPPVNARESIIRPNPFSMIPRNLPTLNCINDTKRRKGVAAEPSSPVDEPWVDLPMPKLFPDRASSPRPTQQRIDEIYKLATLSLESKVKKTETRLASSRVTSRDSGTTEVFSDSDSNDYTDDSTETEYYDEVHPINFGDYDSDEEHDNEEETGTKKADNDLADEQNQMEEKAGKEMGKTELKTVPKQEQAISVFQNNFHDIPEDEAEDDEEL</sequence>
<name>A0AC34QTV0_9BILA</name>
<dbReference type="WBParaSite" id="JU765_v2.g19291.t1">
    <property type="protein sequence ID" value="JU765_v2.g19291.t1"/>
    <property type="gene ID" value="JU765_v2.g19291"/>
</dbReference>
<proteinExistence type="predicted"/>
<evidence type="ECO:0000313" key="1">
    <source>
        <dbReference type="Proteomes" id="UP000887576"/>
    </source>
</evidence>
<accession>A0AC34QTV0</accession>
<dbReference type="Proteomes" id="UP000887576">
    <property type="component" value="Unplaced"/>
</dbReference>
<reference evidence="2" key="1">
    <citation type="submission" date="2022-11" db="UniProtKB">
        <authorList>
            <consortium name="WormBaseParasite"/>
        </authorList>
    </citation>
    <scope>IDENTIFICATION</scope>
</reference>
<evidence type="ECO:0000313" key="2">
    <source>
        <dbReference type="WBParaSite" id="JU765_v2.g19291.t1"/>
    </source>
</evidence>
<organism evidence="1 2">
    <name type="scientific">Panagrolaimus sp. JU765</name>
    <dbReference type="NCBI Taxonomy" id="591449"/>
    <lineage>
        <taxon>Eukaryota</taxon>
        <taxon>Metazoa</taxon>
        <taxon>Ecdysozoa</taxon>
        <taxon>Nematoda</taxon>
        <taxon>Chromadorea</taxon>
        <taxon>Rhabditida</taxon>
        <taxon>Tylenchina</taxon>
        <taxon>Panagrolaimomorpha</taxon>
        <taxon>Panagrolaimoidea</taxon>
        <taxon>Panagrolaimidae</taxon>
        <taxon>Panagrolaimus</taxon>
    </lineage>
</organism>
<protein>
    <submittedName>
        <fullName evidence="2">Uncharacterized protein</fullName>
    </submittedName>
</protein>